<protein>
    <recommendedName>
        <fullName evidence="3">STAS/SEC14 domain-containing protein</fullName>
    </recommendedName>
</protein>
<keyword evidence="2" id="KW-1185">Reference proteome</keyword>
<reference evidence="1 2" key="1">
    <citation type="submission" date="2020-09" db="EMBL/GenBank/DDBJ databases">
        <authorList>
            <person name="Kim M.K."/>
        </authorList>
    </citation>
    <scope>NUCLEOTIDE SEQUENCE [LARGE SCALE GENOMIC DNA]</scope>
    <source>
        <strain evidence="1 2">BT189</strain>
    </source>
</reference>
<evidence type="ECO:0000313" key="1">
    <source>
        <dbReference type="EMBL" id="MBD2722558.1"/>
    </source>
</evidence>
<dbReference type="Proteomes" id="UP000606003">
    <property type="component" value="Unassembled WGS sequence"/>
</dbReference>
<organism evidence="1 2">
    <name type="scientific">Hymenobacter armeniacus</name>
    <dbReference type="NCBI Taxonomy" id="2771358"/>
    <lineage>
        <taxon>Bacteria</taxon>
        <taxon>Pseudomonadati</taxon>
        <taxon>Bacteroidota</taxon>
        <taxon>Cytophagia</taxon>
        <taxon>Cytophagales</taxon>
        <taxon>Hymenobacteraceae</taxon>
        <taxon>Hymenobacter</taxon>
    </lineage>
</organism>
<evidence type="ECO:0008006" key="3">
    <source>
        <dbReference type="Google" id="ProtNLM"/>
    </source>
</evidence>
<name>A0ABR8JRV4_9BACT</name>
<dbReference type="RefSeq" id="WP_190924255.1">
    <property type="nucleotide sequence ID" value="NZ_JACXAC010000003.1"/>
</dbReference>
<comment type="caution">
    <text evidence="1">The sequence shown here is derived from an EMBL/GenBank/DDBJ whole genome shotgun (WGS) entry which is preliminary data.</text>
</comment>
<evidence type="ECO:0000313" key="2">
    <source>
        <dbReference type="Proteomes" id="UP000606003"/>
    </source>
</evidence>
<proteinExistence type="predicted"/>
<gene>
    <name evidence="1" type="ORF">IC234_10510</name>
</gene>
<accession>A0ABR8JRV4</accession>
<sequence length="141" mass="15456">MNLLPRAQEKLYFQNAAGKIYHHASGFVRLGWGAERTSIEVVKAYYEQVLALLLNSGARKILSDHGQRAPLSGPAQAWLIENWIPRAMAQARTRHCAIVEGADPLHRLSTQSVVSASPSGFVFQRFSNVEAAEAWLAGVSA</sequence>
<dbReference type="EMBL" id="JACXAC010000003">
    <property type="protein sequence ID" value="MBD2722558.1"/>
    <property type="molecule type" value="Genomic_DNA"/>
</dbReference>